<dbReference type="AlphaFoldDB" id="A0AAN7MIL1"/>
<proteinExistence type="predicted"/>
<feature type="compositionally biased region" description="Polar residues" evidence="1">
    <location>
        <begin position="112"/>
        <end position="122"/>
    </location>
</feature>
<evidence type="ECO:0000256" key="1">
    <source>
        <dbReference type="SAM" id="MobiDB-lite"/>
    </source>
</evidence>
<keyword evidence="3" id="KW-1185">Reference proteome</keyword>
<evidence type="ECO:0000313" key="3">
    <source>
        <dbReference type="Proteomes" id="UP001346149"/>
    </source>
</evidence>
<gene>
    <name evidence="2" type="ORF">SAY86_028519</name>
</gene>
<organism evidence="2 3">
    <name type="scientific">Trapa natans</name>
    <name type="common">Water chestnut</name>
    <dbReference type="NCBI Taxonomy" id="22666"/>
    <lineage>
        <taxon>Eukaryota</taxon>
        <taxon>Viridiplantae</taxon>
        <taxon>Streptophyta</taxon>
        <taxon>Embryophyta</taxon>
        <taxon>Tracheophyta</taxon>
        <taxon>Spermatophyta</taxon>
        <taxon>Magnoliopsida</taxon>
        <taxon>eudicotyledons</taxon>
        <taxon>Gunneridae</taxon>
        <taxon>Pentapetalae</taxon>
        <taxon>rosids</taxon>
        <taxon>malvids</taxon>
        <taxon>Myrtales</taxon>
        <taxon>Lythraceae</taxon>
        <taxon>Trapa</taxon>
    </lineage>
</organism>
<name>A0AAN7MIL1_TRANT</name>
<dbReference type="EMBL" id="JAXQNO010000006">
    <property type="protein sequence ID" value="KAK4796193.1"/>
    <property type="molecule type" value="Genomic_DNA"/>
</dbReference>
<reference evidence="2 3" key="1">
    <citation type="journal article" date="2023" name="Hortic Res">
        <title>Pangenome of water caltrop reveals structural variations and asymmetric subgenome divergence after allopolyploidization.</title>
        <authorList>
            <person name="Zhang X."/>
            <person name="Chen Y."/>
            <person name="Wang L."/>
            <person name="Yuan Y."/>
            <person name="Fang M."/>
            <person name="Shi L."/>
            <person name="Lu R."/>
            <person name="Comes H.P."/>
            <person name="Ma Y."/>
            <person name="Chen Y."/>
            <person name="Huang G."/>
            <person name="Zhou Y."/>
            <person name="Zheng Z."/>
            <person name="Qiu Y."/>
        </authorList>
    </citation>
    <scope>NUCLEOTIDE SEQUENCE [LARGE SCALE GENOMIC DNA]</scope>
    <source>
        <strain evidence="2">F231</strain>
    </source>
</reference>
<sequence length="122" mass="13627">MEWYSSKDELEHPSQLSISNPKYRPQMNITATNLTPPDTYWIFPSCSAPSLLWLPRWPDLRPQLGQSRPPAVKVASVDLGLRCAAARTPLRRGRAGSADAANYETLPGSRRPTGNSRRPSLR</sequence>
<dbReference type="Proteomes" id="UP001346149">
    <property type="component" value="Unassembled WGS sequence"/>
</dbReference>
<protein>
    <submittedName>
        <fullName evidence="2">Uncharacterized protein</fullName>
    </submittedName>
</protein>
<accession>A0AAN7MIL1</accession>
<feature type="region of interest" description="Disordered" evidence="1">
    <location>
        <begin position="88"/>
        <end position="122"/>
    </location>
</feature>
<comment type="caution">
    <text evidence="2">The sequence shown here is derived from an EMBL/GenBank/DDBJ whole genome shotgun (WGS) entry which is preliminary data.</text>
</comment>
<evidence type="ECO:0000313" key="2">
    <source>
        <dbReference type="EMBL" id="KAK4796193.1"/>
    </source>
</evidence>